<evidence type="ECO:0000313" key="10">
    <source>
        <dbReference type="Proteomes" id="UP000032214"/>
    </source>
</evidence>
<name>A0A0D2K4Y0_9BACT</name>
<keyword evidence="3 5" id="KW-0697">Rotamase</keyword>
<sequence length="158" mass="17180">MKRLSLLHLIAATPILCFVGCSTSGKSNRTNTVQTTGTKNMTRHKTASGLEYEIIKEGTGNSPVSGKKVTVHYTGWLNKDGKPDAKFDSSLDRMQPFSFVIGKGMVIQGWDEGVMSMKVGEKRRLFLPASLAYGSRGAGAVIKPNSNLIFDVELLKVD</sequence>
<keyword evidence="7" id="KW-0732">Signal</keyword>
<dbReference type="Pfam" id="PF00254">
    <property type="entry name" value="FKBP_C"/>
    <property type="match status" value="1"/>
</dbReference>
<gene>
    <name evidence="9" type="ORF">J120_03085</name>
</gene>
<feature type="chain" id="PRO_5002245929" description="Peptidyl-prolyl cis-trans isomerase" evidence="7">
    <location>
        <begin position="20"/>
        <end position="158"/>
    </location>
</feature>
<evidence type="ECO:0000256" key="6">
    <source>
        <dbReference type="RuleBase" id="RU003915"/>
    </source>
</evidence>
<comment type="similarity">
    <text evidence="2 6">Belongs to the FKBP-type PPIase family.</text>
</comment>
<evidence type="ECO:0000259" key="8">
    <source>
        <dbReference type="PROSITE" id="PS50059"/>
    </source>
</evidence>
<keyword evidence="10" id="KW-1185">Reference proteome</keyword>
<evidence type="ECO:0000256" key="1">
    <source>
        <dbReference type="ARBA" id="ARBA00000971"/>
    </source>
</evidence>
<dbReference type="Gene3D" id="3.10.50.40">
    <property type="match status" value="1"/>
</dbReference>
<dbReference type="AlphaFoldDB" id="A0A0D2K4Y0"/>
<dbReference type="PANTHER" id="PTHR43811">
    <property type="entry name" value="FKBP-TYPE PEPTIDYL-PROLYL CIS-TRANS ISOMERASE FKPA"/>
    <property type="match status" value="1"/>
</dbReference>
<feature type="signal peptide" evidence="7">
    <location>
        <begin position="1"/>
        <end position="19"/>
    </location>
</feature>
<dbReference type="EMBL" id="ARQD01000002">
    <property type="protein sequence ID" value="KIX85272.1"/>
    <property type="molecule type" value="Genomic_DNA"/>
</dbReference>
<organism evidence="9 10">
    <name type="scientific">candidate division TM6 bacterium JCVI TM6SC1</name>
    <dbReference type="NCBI Taxonomy" id="1306947"/>
    <lineage>
        <taxon>Bacteria</taxon>
        <taxon>Candidatus Babelota</taxon>
        <taxon>Vermiphilus</taxon>
    </lineage>
</organism>
<feature type="domain" description="PPIase FKBP-type" evidence="8">
    <location>
        <begin position="66"/>
        <end position="158"/>
    </location>
</feature>
<accession>A0A0D2K4Y0</accession>
<protein>
    <recommendedName>
        <fullName evidence="6">Peptidyl-prolyl cis-trans isomerase</fullName>
        <ecNumber evidence="6">5.2.1.8</ecNumber>
    </recommendedName>
</protein>
<evidence type="ECO:0000256" key="3">
    <source>
        <dbReference type="ARBA" id="ARBA00023110"/>
    </source>
</evidence>
<dbReference type="eggNOG" id="COG0545">
    <property type="taxonomic scope" value="Bacteria"/>
</dbReference>
<dbReference type="PROSITE" id="PS50059">
    <property type="entry name" value="FKBP_PPIASE"/>
    <property type="match status" value="1"/>
</dbReference>
<evidence type="ECO:0000313" key="9">
    <source>
        <dbReference type="EMBL" id="KIX85272.1"/>
    </source>
</evidence>
<dbReference type="GO" id="GO:0003755">
    <property type="term" value="F:peptidyl-prolyl cis-trans isomerase activity"/>
    <property type="evidence" value="ECO:0007669"/>
    <property type="project" value="UniProtKB-UniRule"/>
</dbReference>
<comment type="catalytic activity">
    <reaction evidence="1 5 6">
        <text>[protein]-peptidylproline (omega=180) = [protein]-peptidylproline (omega=0)</text>
        <dbReference type="Rhea" id="RHEA:16237"/>
        <dbReference type="Rhea" id="RHEA-COMP:10747"/>
        <dbReference type="Rhea" id="RHEA-COMP:10748"/>
        <dbReference type="ChEBI" id="CHEBI:83833"/>
        <dbReference type="ChEBI" id="CHEBI:83834"/>
        <dbReference type="EC" id="5.2.1.8"/>
    </reaction>
</comment>
<dbReference type="FunFam" id="3.10.50.40:FF:000006">
    <property type="entry name" value="Peptidyl-prolyl cis-trans isomerase"/>
    <property type="match status" value="1"/>
</dbReference>
<proteinExistence type="inferred from homology"/>
<dbReference type="InterPro" id="IPR001179">
    <property type="entry name" value="PPIase_FKBP_dom"/>
</dbReference>
<dbReference type="InterPro" id="IPR046357">
    <property type="entry name" value="PPIase_dom_sf"/>
</dbReference>
<evidence type="ECO:0000256" key="2">
    <source>
        <dbReference type="ARBA" id="ARBA00006577"/>
    </source>
</evidence>
<evidence type="ECO:0000256" key="7">
    <source>
        <dbReference type="SAM" id="SignalP"/>
    </source>
</evidence>
<dbReference type="SUPFAM" id="SSF54534">
    <property type="entry name" value="FKBP-like"/>
    <property type="match status" value="1"/>
</dbReference>
<dbReference type="PANTHER" id="PTHR43811:SF19">
    <property type="entry name" value="39 KDA FK506-BINDING NUCLEAR PROTEIN"/>
    <property type="match status" value="1"/>
</dbReference>
<evidence type="ECO:0000256" key="5">
    <source>
        <dbReference type="PROSITE-ProRule" id="PRU00277"/>
    </source>
</evidence>
<dbReference type="STRING" id="1306947.J120_03085"/>
<dbReference type="EC" id="5.2.1.8" evidence="6"/>
<evidence type="ECO:0000256" key="4">
    <source>
        <dbReference type="ARBA" id="ARBA00023235"/>
    </source>
</evidence>
<reference evidence="9 10" key="1">
    <citation type="journal article" date="2013" name="Proc. Natl. Acad. Sci. U.S.A.">
        <title>Candidate phylum TM6 genome recovered from a hospital sink biofilm provides genomic insights into this uncultivated phylum.</title>
        <authorList>
            <person name="McLean J.S."/>
            <person name="Lombardo M.J."/>
            <person name="Badger J.H."/>
            <person name="Edlund A."/>
            <person name="Novotny M."/>
            <person name="Yee-Greenbaum J."/>
            <person name="Vyahhi N."/>
            <person name="Hall A.P."/>
            <person name="Yang Y."/>
            <person name="Dupont C.L."/>
            <person name="Ziegler M.G."/>
            <person name="Chitsaz H."/>
            <person name="Allen A.E."/>
            <person name="Yooseph S."/>
            <person name="Tesler G."/>
            <person name="Pevzner P.A."/>
            <person name="Friedman R.M."/>
            <person name="Nealson K.H."/>
            <person name="Venter J.C."/>
            <person name="Lasken R.S."/>
        </authorList>
    </citation>
    <scope>NUCLEOTIDE SEQUENCE [LARGE SCALE GENOMIC DNA]</scope>
    <source>
        <strain evidence="9 10">TM6SC1</strain>
    </source>
</reference>
<dbReference type="Proteomes" id="UP000032214">
    <property type="component" value="Unassembled WGS sequence"/>
</dbReference>
<comment type="caution">
    <text evidence="9">The sequence shown here is derived from an EMBL/GenBank/DDBJ whole genome shotgun (WGS) entry which is preliminary data.</text>
</comment>
<keyword evidence="4 5" id="KW-0413">Isomerase</keyword>